<dbReference type="PhylomeDB" id="E9GSW2"/>
<dbReference type="HOGENOM" id="CLU_1679722_0_0_1"/>
<keyword evidence="2" id="KW-1185">Reference proteome</keyword>
<accession>E9GSW2</accession>
<dbReference type="OrthoDB" id="6381337at2759"/>
<dbReference type="KEGG" id="dpx:DAPPUDRAFT_225707"/>
<protein>
    <submittedName>
        <fullName evidence="1">Uncharacterized protein</fullName>
    </submittedName>
</protein>
<name>E9GSW2_DAPPU</name>
<dbReference type="PANTHER" id="PTHR33173">
    <property type="match status" value="1"/>
</dbReference>
<dbReference type="Proteomes" id="UP000000305">
    <property type="component" value="Unassembled WGS sequence"/>
</dbReference>
<dbReference type="PANTHER" id="PTHR33173:SF2">
    <property type="entry name" value="MYND-TYPE DOMAIN-CONTAINING PROTEIN"/>
    <property type="match status" value="1"/>
</dbReference>
<gene>
    <name evidence="1" type="ORF">DAPPUDRAFT_225707</name>
</gene>
<dbReference type="EMBL" id="GL732562">
    <property type="protein sequence ID" value="EFX77512.1"/>
    <property type="molecule type" value="Genomic_DNA"/>
</dbReference>
<evidence type="ECO:0000313" key="1">
    <source>
        <dbReference type="EMBL" id="EFX77512.1"/>
    </source>
</evidence>
<proteinExistence type="predicted"/>
<dbReference type="InParanoid" id="E9GSW2"/>
<sequence length="157" mass="18820">MKSYVTNFQIWWTCLENIDEVMHYSNPLCSWQMSNAVFHHAFIVFQTENWWWSIEKNNEGVIIQRSKKLESVRDMYRRVKRTTGITSLTDIILVKKSSECTKKNELINYLWRKDYLNQEYGVLSYNCQHFADLIFKRIAESKNLQLDVYFDSAADQP</sequence>
<organism evidence="1 2">
    <name type="scientific">Daphnia pulex</name>
    <name type="common">Water flea</name>
    <dbReference type="NCBI Taxonomy" id="6669"/>
    <lineage>
        <taxon>Eukaryota</taxon>
        <taxon>Metazoa</taxon>
        <taxon>Ecdysozoa</taxon>
        <taxon>Arthropoda</taxon>
        <taxon>Crustacea</taxon>
        <taxon>Branchiopoda</taxon>
        <taxon>Diplostraca</taxon>
        <taxon>Cladocera</taxon>
        <taxon>Anomopoda</taxon>
        <taxon>Daphniidae</taxon>
        <taxon>Daphnia</taxon>
    </lineage>
</organism>
<evidence type="ECO:0000313" key="2">
    <source>
        <dbReference type="Proteomes" id="UP000000305"/>
    </source>
</evidence>
<reference evidence="1 2" key="1">
    <citation type="journal article" date="2011" name="Science">
        <title>The ecoresponsive genome of Daphnia pulex.</title>
        <authorList>
            <person name="Colbourne J.K."/>
            <person name="Pfrender M.E."/>
            <person name="Gilbert D."/>
            <person name="Thomas W.K."/>
            <person name="Tucker A."/>
            <person name="Oakley T.H."/>
            <person name="Tokishita S."/>
            <person name="Aerts A."/>
            <person name="Arnold G.J."/>
            <person name="Basu M.K."/>
            <person name="Bauer D.J."/>
            <person name="Caceres C.E."/>
            <person name="Carmel L."/>
            <person name="Casola C."/>
            <person name="Choi J.H."/>
            <person name="Detter J.C."/>
            <person name="Dong Q."/>
            <person name="Dusheyko S."/>
            <person name="Eads B.D."/>
            <person name="Frohlich T."/>
            <person name="Geiler-Samerotte K.A."/>
            <person name="Gerlach D."/>
            <person name="Hatcher P."/>
            <person name="Jogdeo S."/>
            <person name="Krijgsveld J."/>
            <person name="Kriventseva E.V."/>
            <person name="Kultz D."/>
            <person name="Laforsch C."/>
            <person name="Lindquist E."/>
            <person name="Lopez J."/>
            <person name="Manak J.R."/>
            <person name="Muller J."/>
            <person name="Pangilinan J."/>
            <person name="Patwardhan R.P."/>
            <person name="Pitluck S."/>
            <person name="Pritham E.J."/>
            <person name="Rechtsteiner A."/>
            <person name="Rho M."/>
            <person name="Rogozin I.B."/>
            <person name="Sakarya O."/>
            <person name="Salamov A."/>
            <person name="Schaack S."/>
            <person name="Shapiro H."/>
            <person name="Shiga Y."/>
            <person name="Skalitzky C."/>
            <person name="Smith Z."/>
            <person name="Souvorov A."/>
            <person name="Sung W."/>
            <person name="Tang Z."/>
            <person name="Tsuchiya D."/>
            <person name="Tu H."/>
            <person name="Vos H."/>
            <person name="Wang M."/>
            <person name="Wolf Y.I."/>
            <person name="Yamagata H."/>
            <person name="Yamada T."/>
            <person name="Ye Y."/>
            <person name="Shaw J.R."/>
            <person name="Andrews J."/>
            <person name="Crease T.J."/>
            <person name="Tang H."/>
            <person name="Lucas S.M."/>
            <person name="Robertson H.M."/>
            <person name="Bork P."/>
            <person name="Koonin E.V."/>
            <person name="Zdobnov E.M."/>
            <person name="Grigoriev I.V."/>
            <person name="Lynch M."/>
            <person name="Boore J.L."/>
        </authorList>
    </citation>
    <scope>NUCLEOTIDE SEQUENCE [LARGE SCALE GENOMIC DNA]</scope>
</reference>
<dbReference type="AlphaFoldDB" id="E9GSW2"/>